<protein>
    <recommendedName>
        <fullName evidence="5">FAD-binding PCMH-type domain-containing protein</fullName>
    </recommendedName>
</protein>
<feature type="domain" description="FAD-binding PCMH-type" evidence="5">
    <location>
        <begin position="85"/>
        <end position="257"/>
    </location>
</feature>
<dbReference type="InterPro" id="IPR016169">
    <property type="entry name" value="FAD-bd_PCMH_sub2"/>
</dbReference>
<sequence length="526" mass="57244">MSREMAAKQTPTVGVIRRGPSSLDITRIQLWWYSYNAVLLALMTTASVHAADPCLALSQAMPGTVSLPDSPEYRTANTYWSTRQSQVHPRCFVAPTSTSQVSETIRILSSLRTPFSVKSGGHTAFENGSNTPNGVTIDLVNLNDIIVSPDRQTVSIGPGNRWINVSRALDPHGLAVVGGRAADVGVSGLILGGGISYFSGSRGWACDNVRNYEVVVSSGRVVEASSSVNPDLYWALRGGGGSNFGIVTRFDVEAFPQGDLWTSSISFPASLNQTIVSLFQDLSSRGFERDHLAHSYFVMSYESRSDQFFVLTSFFHPDPPADGGVPPVFLPFHSAPGGTPLANGIHRANVSTLSMAIDQPSGFRQTWWDTSVDVSSTKLFQDIVSLFEAFVKDLAAHAANTELTPYLVFQPISASVINAMQKNGGNALGLNPENGPLMIVQLAVSWSDEQLDSLVEKSSAALIEQIDELSKQRGLFRGFRYINYAGREQDVFASYGNRSHGRLKATAARWDPDGVFRDLWKGYFKL</sequence>
<dbReference type="EMBL" id="NJES01000380">
    <property type="protein sequence ID" value="PHH72955.1"/>
    <property type="molecule type" value="Genomic_DNA"/>
</dbReference>
<dbReference type="STRING" id="2004952.A0A2C5YTU9"/>
<evidence type="ECO:0000256" key="1">
    <source>
        <dbReference type="ARBA" id="ARBA00005466"/>
    </source>
</evidence>
<dbReference type="GO" id="GO:0016491">
    <property type="term" value="F:oxidoreductase activity"/>
    <property type="evidence" value="ECO:0007669"/>
    <property type="project" value="UniProtKB-KW"/>
</dbReference>
<dbReference type="InterPro" id="IPR006094">
    <property type="entry name" value="Oxid_FAD_bind_N"/>
</dbReference>
<dbReference type="Pfam" id="PF01565">
    <property type="entry name" value="FAD_binding_4"/>
    <property type="match status" value="1"/>
</dbReference>
<dbReference type="OrthoDB" id="2151789at2759"/>
<evidence type="ECO:0000313" key="7">
    <source>
        <dbReference type="Proteomes" id="UP000226431"/>
    </source>
</evidence>
<keyword evidence="2" id="KW-0285">Flavoprotein</keyword>
<comment type="similarity">
    <text evidence="1">Belongs to the oxygen-dependent FAD-linked oxidoreductase family.</text>
</comment>
<reference evidence="6 7" key="1">
    <citation type="submission" date="2017-06" db="EMBL/GenBank/DDBJ databases">
        <title>Ant-infecting Ophiocordyceps genomes reveal a high diversity of potential behavioral manipulation genes and a possible major role for enterotoxins.</title>
        <authorList>
            <person name="De Bekker C."/>
            <person name="Evans H.C."/>
            <person name="Brachmann A."/>
            <person name="Hughes D.P."/>
        </authorList>
    </citation>
    <scope>NUCLEOTIDE SEQUENCE [LARGE SCALE GENOMIC DNA]</scope>
    <source>
        <strain evidence="6 7">Map16</strain>
    </source>
</reference>
<dbReference type="Gene3D" id="3.30.465.10">
    <property type="match status" value="1"/>
</dbReference>
<name>A0A2C5YTU9_9HYPO</name>
<dbReference type="AlphaFoldDB" id="A0A2C5YTU9"/>
<keyword evidence="3" id="KW-0274">FAD</keyword>
<accession>A0A2C5YTU9</accession>
<evidence type="ECO:0000313" key="6">
    <source>
        <dbReference type="EMBL" id="PHH72955.1"/>
    </source>
</evidence>
<keyword evidence="7" id="KW-1185">Reference proteome</keyword>
<dbReference type="PANTHER" id="PTHR42973">
    <property type="entry name" value="BINDING OXIDOREDUCTASE, PUTATIVE (AFU_ORTHOLOGUE AFUA_1G17690)-RELATED"/>
    <property type="match status" value="1"/>
</dbReference>
<comment type="caution">
    <text evidence="6">The sequence shown here is derived from an EMBL/GenBank/DDBJ whole genome shotgun (WGS) entry which is preliminary data.</text>
</comment>
<dbReference type="InterPro" id="IPR016166">
    <property type="entry name" value="FAD-bd_PCMH"/>
</dbReference>
<organism evidence="6 7">
    <name type="scientific">Ophiocordyceps camponoti-rufipedis</name>
    <dbReference type="NCBI Taxonomy" id="2004952"/>
    <lineage>
        <taxon>Eukaryota</taxon>
        <taxon>Fungi</taxon>
        <taxon>Dikarya</taxon>
        <taxon>Ascomycota</taxon>
        <taxon>Pezizomycotina</taxon>
        <taxon>Sordariomycetes</taxon>
        <taxon>Hypocreomycetidae</taxon>
        <taxon>Hypocreales</taxon>
        <taxon>Ophiocordycipitaceae</taxon>
        <taxon>Ophiocordyceps</taxon>
    </lineage>
</organism>
<dbReference type="SUPFAM" id="SSF56176">
    <property type="entry name" value="FAD-binding/transporter-associated domain-like"/>
    <property type="match status" value="1"/>
</dbReference>
<evidence type="ECO:0000256" key="2">
    <source>
        <dbReference type="ARBA" id="ARBA00022630"/>
    </source>
</evidence>
<keyword evidence="4" id="KW-0560">Oxidoreductase</keyword>
<dbReference type="PANTHER" id="PTHR42973:SF54">
    <property type="entry name" value="FAD-BINDING PCMH-TYPE DOMAIN-CONTAINING PROTEIN"/>
    <property type="match status" value="1"/>
</dbReference>
<evidence type="ECO:0000259" key="5">
    <source>
        <dbReference type="PROSITE" id="PS51387"/>
    </source>
</evidence>
<proteinExistence type="inferred from homology"/>
<dbReference type="InterPro" id="IPR036318">
    <property type="entry name" value="FAD-bd_PCMH-like_sf"/>
</dbReference>
<evidence type="ECO:0000256" key="4">
    <source>
        <dbReference type="ARBA" id="ARBA00023002"/>
    </source>
</evidence>
<dbReference type="GO" id="GO:0071949">
    <property type="term" value="F:FAD binding"/>
    <property type="evidence" value="ECO:0007669"/>
    <property type="project" value="InterPro"/>
</dbReference>
<dbReference type="Proteomes" id="UP000226431">
    <property type="component" value="Unassembled WGS sequence"/>
</dbReference>
<evidence type="ECO:0000256" key="3">
    <source>
        <dbReference type="ARBA" id="ARBA00022827"/>
    </source>
</evidence>
<dbReference type="PROSITE" id="PS51387">
    <property type="entry name" value="FAD_PCMH"/>
    <property type="match status" value="1"/>
</dbReference>
<dbReference type="InterPro" id="IPR050416">
    <property type="entry name" value="FAD-linked_Oxidoreductase"/>
</dbReference>
<gene>
    <name evidence="6" type="ORF">CDD80_4159</name>
</gene>